<keyword evidence="1" id="KW-0732">Signal</keyword>
<reference evidence="2" key="1">
    <citation type="submission" date="2023-08" db="EMBL/GenBank/DDBJ databases">
        <authorList>
            <person name="Chen Y."/>
            <person name="Shah S."/>
            <person name="Dougan E. K."/>
            <person name="Thang M."/>
            <person name="Chan C."/>
        </authorList>
    </citation>
    <scope>NUCLEOTIDE SEQUENCE</scope>
</reference>
<organism evidence="2 3">
    <name type="scientific">Effrenium voratum</name>
    <dbReference type="NCBI Taxonomy" id="2562239"/>
    <lineage>
        <taxon>Eukaryota</taxon>
        <taxon>Sar</taxon>
        <taxon>Alveolata</taxon>
        <taxon>Dinophyceae</taxon>
        <taxon>Suessiales</taxon>
        <taxon>Symbiodiniaceae</taxon>
        <taxon>Effrenium</taxon>
    </lineage>
</organism>
<comment type="caution">
    <text evidence="2">The sequence shown here is derived from an EMBL/GenBank/DDBJ whole genome shotgun (WGS) entry which is preliminary data.</text>
</comment>
<evidence type="ECO:0000256" key="1">
    <source>
        <dbReference type="SAM" id="SignalP"/>
    </source>
</evidence>
<name>A0AA36HPW1_9DINO</name>
<proteinExistence type="predicted"/>
<protein>
    <submittedName>
        <fullName evidence="2">Uncharacterized protein</fullName>
    </submittedName>
</protein>
<evidence type="ECO:0000313" key="3">
    <source>
        <dbReference type="Proteomes" id="UP001178507"/>
    </source>
</evidence>
<dbReference type="Proteomes" id="UP001178507">
    <property type="component" value="Unassembled WGS sequence"/>
</dbReference>
<feature type="chain" id="PRO_5041396870" evidence="1">
    <location>
        <begin position="17"/>
        <end position="216"/>
    </location>
</feature>
<sequence length="216" mass="23392">MTICLSLLAVALFGSSEPPQVQDLGPEPEANHVAHADCVSVLTLVIRCVLEKEEAKSQRFGARIKWRRLCAVFGCIGLLADLNRSMRHNYSHTAWDDLNSLLASWIGSDALIAHDSNSVLDPLVNQYASARAVRQVCSMVGASCFTLAMLSDMLGSSLAMRRPIPAIKFLAWSRRLGLLGSLFYAGGLLVFNLPDYVGLLDFGSLKRCGSGFCDAG</sequence>
<dbReference type="AlphaFoldDB" id="A0AA36HPW1"/>
<dbReference type="EMBL" id="CAUJNA010000129">
    <property type="protein sequence ID" value="CAJ1372354.1"/>
    <property type="molecule type" value="Genomic_DNA"/>
</dbReference>
<keyword evidence="3" id="KW-1185">Reference proteome</keyword>
<accession>A0AA36HPW1</accession>
<gene>
    <name evidence="2" type="ORF">EVOR1521_LOCUS2453</name>
</gene>
<feature type="signal peptide" evidence="1">
    <location>
        <begin position="1"/>
        <end position="16"/>
    </location>
</feature>
<evidence type="ECO:0000313" key="2">
    <source>
        <dbReference type="EMBL" id="CAJ1372354.1"/>
    </source>
</evidence>